<accession>A0A1J1HKS4</accession>
<dbReference type="GO" id="GO:0008170">
    <property type="term" value="F:N-methyltransferase activity"/>
    <property type="evidence" value="ECO:0007669"/>
    <property type="project" value="UniProtKB-ARBA"/>
</dbReference>
<dbReference type="InterPro" id="IPR001214">
    <property type="entry name" value="SET_dom"/>
</dbReference>
<gene>
    <name evidence="3" type="primary">similar to Protein msta</name>
    <name evidence="3" type="ORF">CLUMA_CG001798</name>
</gene>
<evidence type="ECO:0000313" key="4">
    <source>
        <dbReference type="Proteomes" id="UP000183832"/>
    </source>
</evidence>
<dbReference type="PANTHER" id="PTHR46455">
    <property type="entry name" value="SET AND MYND DOMAIN CONTAINING, ARTHROPOD-SPECIFIC, MEMBER 4, ISOFORM A"/>
    <property type="match status" value="1"/>
</dbReference>
<reference evidence="3 4" key="1">
    <citation type="submission" date="2015-04" db="EMBL/GenBank/DDBJ databases">
        <authorList>
            <person name="Syromyatnikov M.Y."/>
            <person name="Popov V.N."/>
        </authorList>
    </citation>
    <scope>NUCLEOTIDE SEQUENCE [LARGE SCALE GENOMIC DNA]</scope>
</reference>
<feature type="region of interest" description="Disordered" evidence="1">
    <location>
        <begin position="1"/>
        <end position="28"/>
    </location>
</feature>
<dbReference type="AlphaFoldDB" id="A0A1J1HKS4"/>
<dbReference type="Gene3D" id="6.10.140.2220">
    <property type="match status" value="1"/>
</dbReference>
<dbReference type="OrthoDB" id="265717at2759"/>
<dbReference type="InterPro" id="IPR053010">
    <property type="entry name" value="SET_SmydA-8"/>
</dbReference>
<dbReference type="EMBL" id="CVRI01000006">
    <property type="protein sequence ID" value="CRK88012.1"/>
    <property type="molecule type" value="Genomic_DNA"/>
</dbReference>
<dbReference type="GO" id="GO:0008276">
    <property type="term" value="F:protein methyltransferase activity"/>
    <property type="evidence" value="ECO:0007669"/>
    <property type="project" value="UniProtKB-ARBA"/>
</dbReference>
<dbReference type="STRING" id="568069.A0A1J1HKS4"/>
<dbReference type="CDD" id="cd20071">
    <property type="entry name" value="SET_SMYD"/>
    <property type="match status" value="1"/>
</dbReference>
<dbReference type="SUPFAM" id="SSF57903">
    <property type="entry name" value="FYVE/PHD zinc finger"/>
    <property type="match status" value="1"/>
</dbReference>
<dbReference type="Gene3D" id="2.170.270.10">
    <property type="entry name" value="SET domain"/>
    <property type="match status" value="1"/>
</dbReference>
<proteinExistence type="predicted"/>
<dbReference type="PROSITE" id="PS50280">
    <property type="entry name" value="SET"/>
    <property type="match status" value="1"/>
</dbReference>
<feature type="domain" description="SET" evidence="2">
    <location>
        <begin position="44"/>
        <end position="293"/>
    </location>
</feature>
<evidence type="ECO:0000256" key="1">
    <source>
        <dbReference type="SAM" id="MobiDB-lite"/>
    </source>
</evidence>
<dbReference type="Proteomes" id="UP000183832">
    <property type="component" value="Unassembled WGS sequence"/>
</dbReference>
<dbReference type="PANTHER" id="PTHR46455:SF5">
    <property type="entry name" value="SET AND MYND DOMAIN CONTAINING, ARTHROPOD-SPECIFIC, MEMBER 4, ISOFORM A"/>
    <property type="match status" value="1"/>
</dbReference>
<keyword evidence="4" id="KW-1185">Reference proteome</keyword>
<sequence length="533" mass="61335">MPNKSKAKKHKRKSHCDKNNDSTGNLADLSSNEDDVNIINGDFEKLQVAKPYQIKYSDIYGRYLAASRDLKKGELLVEVDALVIGPCAESLPLCLGCYVDLSTLSKKNLCSFCGWILCQKNCPGLHMDHGHSEWECQSFKKHNLASFLTKCDEKDIRFIFESILSVRCLLLKQVNPEKWRQINEMESHNKIRKNIPTLWNRNQELIVDRIRNQWGYNQFTEDEIHTICGILEVNSFEVGTSGCRARALFPEAYLICHDCQPNTTHTDDPLTHKLHLRTTVPLKKGDTITLSYSYTLQGTLKRRDHLNESKFFWCTCERCKDPTELGTHASTLLCPKCTNGFIMSTEPLNQDADWKCRKCNYTVSGKSILILLDRLFDELEMLDPNSIKDYEDYLKRYANVLHQNHYLILSAKHSLCQLIGRSDGFIINELDLSQLQRKEEYCRDLLNVVNVLEPGASRLRGIICYEMHAPMMVKITREFENRTINSNQLRSRLKEIVKLLHESYEILKIEPEGSAEFSISLAAQDALKKMGNI</sequence>
<evidence type="ECO:0000313" key="3">
    <source>
        <dbReference type="EMBL" id="CRK88012.1"/>
    </source>
</evidence>
<feature type="compositionally biased region" description="Basic residues" evidence="1">
    <location>
        <begin position="1"/>
        <end position="15"/>
    </location>
</feature>
<dbReference type="Gene3D" id="1.10.220.160">
    <property type="match status" value="1"/>
</dbReference>
<name>A0A1J1HKS4_9DIPT</name>
<dbReference type="GO" id="GO:0008757">
    <property type="term" value="F:S-adenosylmethionine-dependent methyltransferase activity"/>
    <property type="evidence" value="ECO:0007669"/>
    <property type="project" value="UniProtKB-ARBA"/>
</dbReference>
<dbReference type="SMART" id="SM00317">
    <property type="entry name" value="SET"/>
    <property type="match status" value="1"/>
</dbReference>
<protein>
    <submittedName>
        <fullName evidence="3">CLUMA_CG001798, isoform A</fullName>
    </submittedName>
</protein>
<dbReference type="SUPFAM" id="SSF82199">
    <property type="entry name" value="SET domain"/>
    <property type="match status" value="1"/>
</dbReference>
<dbReference type="InterPro" id="IPR046341">
    <property type="entry name" value="SET_dom_sf"/>
</dbReference>
<dbReference type="Pfam" id="PF00856">
    <property type="entry name" value="SET"/>
    <property type="match status" value="1"/>
</dbReference>
<organism evidence="3 4">
    <name type="scientific">Clunio marinus</name>
    <dbReference type="NCBI Taxonomy" id="568069"/>
    <lineage>
        <taxon>Eukaryota</taxon>
        <taxon>Metazoa</taxon>
        <taxon>Ecdysozoa</taxon>
        <taxon>Arthropoda</taxon>
        <taxon>Hexapoda</taxon>
        <taxon>Insecta</taxon>
        <taxon>Pterygota</taxon>
        <taxon>Neoptera</taxon>
        <taxon>Endopterygota</taxon>
        <taxon>Diptera</taxon>
        <taxon>Nematocera</taxon>
        <taxon>Chironomoidea</taxon>
        <taxon>Chironomidae</taxon>
        <taxon>Clunio</taxon>
    </lineage>
</organism>
<evidence type="ECO:0000259" key="2">
    <source>
        <dbReference type="PROSITE" id="PS50280"/>
    </source>
</evidence>
<dbReference type="InterPro" id="IPR011011">
    <property type="entry name" value="Znf_FYVE_PHD"/>
</dbReference>